<organism evidence="3 4">
    <name type="scientific">Pseudoalteromonas luteoviolacea</name>
    <dbReference type="NCBI Taxonomy" id="43657"/>
    <lineage>
        <taxon>Bacteria</taxon>
        <taxon>Pseudomonadati</taxon>
        <taxon>Pseudomonadota</taxon>
        <taxon>Gammaproteobacteria</taxon>
        <taxon>Alteromonadales</taxon>
        <taxon>Pseudoalteromonadaceae</taxon>
        <taxon>Pseudoalteromonas</taxon>
    </lineage>
</organism>
<dbReference type="RefSeq" id="WP_039608759.1">
    <property type="nucleotide sequence ID" value="NZ_JWIC01000004.1"/>
</dbReference>
<dbReference type="AlphaFoldDB" id="A0A0C1QGJ7"/>
<dbReference type="Pfam" id="PF19313">
    <property type="entry name" value="DUF5916"/>
    <property type="match status" value="1"/>
</dbReference>
<gene>
    <name evidence="3" type="ORF">JF50_07345</name>
</gene>
<feature type="signal peptide" evidence="1">
    <location>
        <begin position="1"/>
        <end position="19"/>
    </location>
</feature>
<evidence type="ECO:0000313" key="3">
    <source>
        <dbReference type="EMBL" id="KID58470.1"/>
    </source>
</evidence>
<protein>
    <recommendedName>
        <fullName evidence="2">DUF5916 domain-containing protein</fullName>
    </recommendedName>
</protein>
<dbReference type="Gene3D" id="2.60.40.1190">
    <property type="match status" value="1"/>
</dbReference>
<comment type="caution">
    <text evidence="3">The sequence shown here is derived from an EMBL/GenBank/DDBJ whole genome shotgun (WGS) entry which is preliminary data.</text>
</comment>
<dbReference type="SUPFAM" id="SSF49344">
    <property type="entry name" value="CBD9-like"/>
    <property type="match status" value="1"/>
</dbReference>
<proteinExistence type="predicted"/>
<reference evidence="3 4" key="1">
    <citation type="submission" date="2014-12" db="EMBL/GenBank/DDBJ databases">
        <title>Draft Genome Sequence of Pseudoalteromonas luteoviolacea HI1.</title>
        <authorList>
            <person name="Asahina A.Y."/>
            <person name="Hadfield M.G."/>
        </authorList>
    </citation>
    <scope>NUCLEOTIDE SEQUENCE [LARGE SCALE GENOMIC DNA]</scope>
    <source>
        <strain evidence="3 4">HI1</strain>
    </source>
</reference>
<evidence type="ECO:0000313" key="4">
    <source>
        <dbReference type="Proteomes" id="UP000031327"/>
    </source>
</evidence>
<sequence length="766" mass="87754">MFRSTSLICALLLSLKATASTQIIEIPFIAQEASIDGQLNESVWQSAKEITIDNVSWPYDNTLSPVKTKALVYENGDALFIAFIALDTNPSDIRAHYRDRDKIWNDDLVGIKIDSLNTSQNAYQFFINPLGVQMDSIENELTKNENTSWNGIWSSKGNITDDGYRVEVKIPLRVLNFSDSTGRKEMAMEFLRFLPRSERLRISNMQLDHSNSCWICQMPAVSGFESAKQNSNLTITPALAIAQTQTRDIDGADIPDFDTDTNYEPGLDVKWAITPDTTFNLTLNPDFSQVEADTGQLSVNNSFSLFFPEKRAFFLENSDYFSSHLNLVHTRNVAAPDYGVKATSSQGGHTFAGFIANDDATHVLIPGNLGSSIVSLEQKSENAAFRYRYDAGDKLSAGVTSTLRQSEDYQNKVVSIDTKYRPTKHDTIKLQAIATNTEYDQHFVDELCDDDPIETCDIDESVLRIQNQDEQTGVGYYASYEHNRKHWRAFGSYRNYDAAMRADLGFVSQVDFNKFVTGFEYRWYGDENNWWNRANWYSDWDITHNENGELLEKEVQSNFRVEGPLQSTIQFGFDHRKRTGQRHDESRLNIDGNTDMFTENFQWMYLEMKPKAGVFAGLTLNTGNKLDIANNRLGQRYIIKPTLDFNLGRHFEVKLRHTYERLEHEGDNVYTANLSDARFTYQFGINSYIRLAVINLDIERNQQKYIDEIDSQYKKLSTQLLYAYKLNPETVLFVGYSDSGYQDDDLSDITKDNKTFFAKFSYAWLH</sequence>
<evidence type="ECO:0000259" key="2">
    <source>
        <dbReference type="Pfam" id="PF19313"/>
    </source>
</evidence>
<dbReference type="CDD" id="cd09618">
    <property type="entry name" value="CBM9_like_2"/>
    <property type="match status" value="1"/>
</dbReference>
<dbReference type="Proteomes" id="UP000031327">
    <property type="component" value="Unassembled WGS sequence"/>
</dbReference>
<dbReference type="OrthoDB" id="9786766at2"/>
<feature type="chain" id="PRO_5002136836" description="DUF5916 domain-containing protein" evidence="1">
    <location>
        <begin position="20"/>
        <end position="766"/>
    </location>
</feature>
<accession>A0A0C1QGJ7</accession>
<dbReference type="InterPro" id="IPR045670">
    <property type="entry name" value="DUF5916"/>
</dbReference>
<feature type="domain" description="DUF5916" evidence="2">
    <location>
        <begin position="257"/>
        <end position="334"/>
    </location>
</feature>
<keyword evidence="1" id="KW-0732">Signal</keyword>
<evidence type="ECO:0000256" key="1">
    <source>
        <dbReference type="SAM" id="SignalP"/>
    </source>
</evidence>
<dbReference type="EMBL" id="JWIC01000004">
    <property type="protein sequence ID" value="KID58470.1"/>
    <property type="molecule type" value="Genomic_DNA"/>
</dbReference>
<name>A0A0C1QGJ7_9GAMM</name>